<organism evidence="1">
    <name type="scientific">freshwater metagenome</name>
    <dbReference type="NCBI Taxonomy" id="449393"/>
    <lineage>
        <taxon>unclassified sequences</taxon>
        <taxon>metagenomes</taxon>
        <taxon>ecological metagenomes</taxon>
    </lineage>
</organism>
<name>A0A6J6QCT4_9ZZZZ</name>
<accession>A0A6J6QCT4</accession>
<gene>
    <name evidence="1" type="ORF">UFOPK2657_00379</name>
</gene>
<reference evidence="1" key="1">
    <citation type="submission" date="2020-05" db="EMBL/GenBank/DDBJ databases">
        <authorList>
            <person name="Chiriac C."/>
            <person name="Salcher M."/>
            <person name="Ghai R."/>
            <person name="Kavagutti S V."/>
        </authorList>
    </citation>
    <scope>NUCLEOTIDE SEQUENCE</scope>
</reference>
<protein>
    <submittedName>
        <fullName evidence="1">Unannotated protein</fullName>
    </submittedName>
</protein>
<sequence>MFKLAHGLRKRATLLAYKIGLRYTHVGIENFAEVAIGGHVLNRANINARCIHGNNDFANARVWRAIVAGSTDEIAIVSNFTETRPDFLSVNDPFVAVIGGKCFE</sequence>
<evidence type="ECO:0000313" key="1">
    <source>
        <dbReference type="EMBL" id="CAB4708312.1"/>
    </source>
</evidence>
<dbReference type="AlphaFoldDB" id="A0A6J6QCT4"/>
<proteinExistence type="predicted"/>
<dbReference type="EMBL" id="CAEZYG010000044">
    <property type="protein sequence ID" value="CAB4708312.1"/>
    <property type="molecule type" value="Genomic_DNA"/>
</dbReference>